<organism evidence="2 3">
    <name type="scientific">Solanum commersonii</name>
    <name type="common">Commerson's wild potato</name>
    <name type="synonym">Commerson's nightshade</name>
    <dbReference type="NCBI Taxonomy" id="4109"/>
    <lineage>
        <taxon>Eukaryota</taxon>
        <taxon>Viridiplantae</taxon>
        <taxon>Streptophyta</taxon>
        <taxon>Embryophyta</taxon>
        <taxon>Tracheophyta</taxon>
        <taxon>Spermatophyta</taxon>
        <taxon>Magnoliopsida</taxon>
        <taxon>eudicotyledons</taxon>
        <taxon>Gunneridae</taxon>
        <taxon>Pentapetalae</taxon>
        <taxon>asterids</taxon>
        <taxon>lamiids</taxon>
        <taxon>Solanales</taxon>
        <taxon>Solanaceae</taxon>
        <taxon>Solanoideae</taxon>
        <taxon>Solaneae</taxon>
        <taxon>Solanum</taxon>
    </lineage>
</organism>
<feature type="compositionally biased region" description="Basic and acidic residues" evidence="1">
    <location>
        <begin position="1"/>
        <end position="13"/>
    </location>
</feature>
<evidence type="ECO:0000313" key="2">
    <source>
        <dbReference type="EMBL" id="KAG5571343.1"/>
    </source>
</evidence>
<comment type="caution">
    <text evidence="2">The sequence shown here is derived from an EMBL/GenBank/DDBJ whole genome shotgun (WGS) entry which is preliminary data.</text>
</comment>
<reference evidence="2 3" key="1">
    <citation type="submission" date="2020-09" db="EMBL/GenBank/DDBJ databases">
        <title>De no assembly of potato wild relative species, Solanum commersonii.</title>
        <authorList>
            <person name="Cho K."/>
        </authorList>
    </citation>
    <scope>NUCLEOTIDE SEQUENCE [LARGE SCALE GENOMIC DNA]</scope>
    <source>
        <strain evidence="2">LZ3.2</strain>
        <tissue evidence="2">Leaf</tissue>
    </source>
</reference>
<dbReference type="Proteomes" id="UP000824120">
    <property type="component" value="Chromosome 12"/>
</dbReference>
<dbReference type="EMBL" id="JACXVP010000012">
    <property type="protein sequence ID" value="KAG5571343.1"/>
    <property type="molecule type" value="Genomic_DNA"/>
</dbReference>
<dbReference type="AlphaFoldDB" id="A0A9J5W7N6"/>
<dbReference type="OrthoDB" id="1305709at2759"/>
<sequence>MHENKLIDHRRDLQTPITTKSSAYKKNINQVRGQKIDEYDVEHSDVEVDVDNQPLNIQDKNDETSELLIKDFSPSKDIGMENELQYVTTKEGLSRRVTHLERFPPKKALPIASVTASRPNTILFTCRSS</sequence>
<evidence type="ECO:0000313" key="3">
    <source>
        <dbReference type="Proteomes" id="UP000824120"/>
    </source>
</evidence>
<evidence type="ECO:0000256" key="1">
    <source>
        <dbReference type="SAM" id="MobiDB-lite"/>
    </source>
</evidence>
<feature type="region of interest" description="Disordered" evidence="1">
    <location>
        <begin position="1"/>
        <end position="21"/>
    </location>
</feature>
<proteinExistence type="predicted"/>
<accession>A0A9J5W7N6</accession>
<name>A0A9J5W7N6_SOLCO</name>
<keyword evidence="3" id="KW-1185">Reference proteome</keyword>
<gene>
    <name evidence="2" type="ORF">H5410_061109</name>
</gene>
<protein>
    <submittedName>
        <fullName evidence="2">Uncharacterized protein</fullName>
    </submittedName>
</protein>